<dbReference type="HOGENOM" id="CLU_012341_1_0_11"/>
<reference evidence="9 10" key="1">
    <citation type="submission" date="2012-01" db="EMBL/GenBank/DDBJ databases">
        <title>The Genome Sequence of Scardovia inopinata F0304.</title>
        <authorList>
            <consortium name="The Broad Institute Genome Sequencing Platform"/>
            <person name="Ward D."/>
            <person name="Earl A."/>
            <person name="Feldgarden M."/>
            <person name="Gevers D."/>
            <person name="Young S."/>
            <person name="Zeng Q."/>
            <person name="Koehrsen M."/>
            <person name="Alvarado L."/>
            <person name="Berlin A.M."/>
            <person name="Borenstein D."/>
            <person name="Chapman S.B."/>
            <person name="Chen Z."/>
            <person name="Engels R."/>
            <person name="Freedman E."/>
            <person name="Gellesch M."/>
            <person name="Goldberg J."/>
            <person name="Griggs A."/>
            <person name="Gujja S."/>
            <person name="Heilman E.R."/>
            <person name="Heiman D.I."/>
            <person name="Hepburn T.A."/>
            <person name="Howarth C."/>
            <person name="Jen D."/>
            <person name="Larson L."/>
            <person name="Mehta T."/>
            <person name="Park D."/>
            <person name="Pearson M."/>
            <person name="Richards J."/>
            <person name="Roberts A."/>
            <person name="Saif S."/>
            <person name="Shea T.D."/>
            <person name="Shenoy N."/>
            <person name="Sisk P."/>
            <person name="Stolte C."/>
            <person name="Sykes S.N."/>
            <person name="Walk T."/>
            <person name="White J."/>
            <person name="Yandava C."/>
            <person name="Izard J."/>
            <person name="Baranova O.V."/>
            <person name="Blanton J.M."/>
            <person name="Tanner A.C."/>
            <person name="Dewhirst F."/>
            <person name="Haas B."/>
            <person name="Nusbaum C."/>
            <person name="Birren B."/>
        </authorList>
    </citation>
    <scope>NUCLEOTIDE SEQUENCE [LARGE SCALE GENOMIC DNA]</scope>
    <source>
        <strain evidence="9 10">F0304</strain>
    </source>
</reference>
<dbReference type="GO" id="GO:0005886">
    <property type="term" value="C:plasma membrane"/>
    <property type="evidence" value="ECO:0007669"/>
    <property type="project" value="UniProtKB-SubCell"/>
</dbReference>
<dbReference type="InterPro" id="IPR050250">
    <property type="entry name" value="Macrolide_Exporter_MacB"/>
</dbReference>
<feature type="domain" description="ABC3 transporter permease C-terminal" evidence="8">
    <location>
        <begin position="273"/>
        <end position="392"/>
    </location>
</feature>
<dbReference type="EMBL" id="ADCX01000013">
    <property type="protein sequence ID" value="EFG26251.1"/>
    <property type="molecule type" value="Genomic_DNA"/>
</dbReference>
<dbReference type="eggNOG" id="COG0577">
    <property type="taxonomic scope" value="Bacteria"/>
</dbReference>
<feature type="transmembrane region" description="Helical" evidence="7">
    <location>
        <begin position="12"/>
        <end position="36"/>
    </location>
</feature>
<dbReference type="Proteomes" id="UP000005777">
    <property type="component" value="Unassembled WGS sequence"/>
</dbReference>
<proteinExistence type="inferred from homology"/>
<comment type="caution">
    <text evidence="9">The sequence shown here is derived from an EMBL/GenBank/DDBJ whole genome shotgun (WGS) entry which is preliminary data.</text>
</comment>
<evidence type="ECO:0000313" key="9">
    <source>
        <dbReference type="EMBL" id="EFG26251.1"/>
    </source>
</evidence>
<name>W5IHB9_SCAIO</name>
<dbReference type="GO" id="GO:0022857">
    <property type="term" value="F:transmembrane transporter activity"/>
    <property type="evidence" value="ECO:0007669"/>
    <property type="project" value="TreeGrafter"/>
</dbReference>
<dbReference type="RefSeq" id="WP_006293724.1">
    <property type="nucleotide sequence ID" value="NZ_GG770226.1"/>
</dbReference>
<comment type="similarity">
    <text evidence="6">Belongs to the ABC-4 integral membrane protein family.</text>
</comment>
<feature type="transmembrane region" description="Helical" evidence="7">
    <location>
        <begin position="451"/>
        <end position="476"/>
    </location>
</feature>
<evidence type="ECO:0000313" key="10">
    <source>
        <dbReference type="Proteomes" id="UP000005777"/>
    </source>
</evidence>
<feature type="transmembrane region" description="Helical" evidence="7">
    <location>
        <begin position="413"/>
        <end position="431"/>
    </location>
</feature>
<feature type="transmembrane region" description="Helical" evidence="7">
    <location>
        <begin position="270"/>
        <end position="290"/>
    </location>
</feature>
<evidence type="ECO:0000256" key="6">
    <source>
        <dbReference type="ARBA" id="ARBA00038076"/>
    </source>
</evidence>
<evidence type="ECO:0000256" key="1">
    <source>
        <dbReference type="ARBA" id="ARBA00004651"/>
    </source>
</evidence>
<accession>W5IHB9</accession>
<comment type="subcellular location">
    <subcellularLocation>
        <location evidence="1">Cell membrane</location>
        <topology evidence="1">Multi-pass membrane protein</topology>
    </subcellularLocation>
</comment>
<keyword evidence="4 7" id="KW-1133">Transmembrane helix</keyword>
<keyword evidence="3 7" id="KW-0812">Transmembrane</keyword>
<dbReference type="AlphaFoldDB" id="W5IHB9"/>
<gene>
    <name evidence="9" type="ORF">HMPREF9020_01333</name>
</gene>
<dbReference type="PANTHER" id="PTHR30572:SF4">
    <property type="entry name" value="ABC TRANSPORTER PERMEASE YTRF"/>
    <property type="match status" value="1"/>
</dbReference>
<feature type="transmembrane region" description="Helical" evidence="7">
    <location>
        <begin position="791"/>
        <end position="824"/>
    </location>
</feature>
<sequence length="873" mass="91634">MWSLTIQLMKKSIKMLIPAGIAILIGAAFITSTFLFGNTLTDSLNQATTRDFGNSTYTISYASKADDSQTNYSLGDIHINQIRALDGVSGLSTGIDAYVSLSYQGKTSTTMALQVPFGNASRPATISRGRMPSGEGEIALPQALLSRLGAGQGKTILVFANSSASQSATRYKAKIMGITEDTSGLYAGFGGASLLSTDLAVKISQSKNLASAPFTKVYITLKDQDSQAQAATIKQIRSFLPKGVNLQSKEEASRELVEENEISSKIVTTFLLVFGIIALFVAALVISNTFQVMVAQRRRTLAILRTIGAGKKQLYQSVVMEAFLLGLVASALGILAGVGIMALVIKLGVLKATGASLHLVLTWQALLVPLIFGTIMTIFASLSSARSATSVTPLEALRPLEITAEKKGGKARGIFSALLVLVGLVLAFWAIRVTMNQISLPSAKQSSDTQTIALLTAIAACIMIFLGLILSSIFWLPRAMKGAGKLVSLTGPAALIAHGNIQKNPRRIAATGIALLIGVTLVSTIATGAASGKATLTGSLSDHYSVDAVITGDGADADAVNKVKAVDGVKNAILTPMTTGTVTDARGGKKYIALAAVNSRQDLQSVLRVSLPQHALDRGTILLPSKIEGKQWSIDHSQVTFTTDNDQAAKKDPLSLTAVQTPYQSINNNYAAVGFINSSYFADKSLTAYQGGNMILVSLNVDSSQAGTVISAINDALSKSGNISVSGVAATRYTYEQIIDRIMLLLVGLLAVAVLIALIGVANTLSLSVIERTRESATLRALGMTRGQLRLSLAVEALLLATVSGLLGIILGTLFGWLGSFMIFSTIGKMVFPVSWGMDFLVLGISALAALLASIIPAHRAVSTPPVEALAEA</sequence>
<feature type="transmembrane region" description="Helical" evidence="7">
    <location>
        <begin position="322"/>
        <end position="345"/>
    </location>
</feature>
<dbReference type="Pfam" id="PF02687">
    <property type="entry name" value="FtsX"/>
    <property type="match status" value="2"/>
</dbReference>
<keyword evidence="2" id="KW-1003">Cell membrane</keyword>
<feature type="transmembrane region" description="Helical" evidence="7">
    <location>
        <begin position="357"/>
        <end position="380"/>
    </location>
</feature>
<feature type="transmembrane region" description="Helical" evidence="7">
    <location>
        <begin position="836"/>
        <end position="856"/>
    </location>
</feature>
<feature type="transmembrane region" description="Helical" evidence="7">
    <location>
        <begin position="742"/>
        <end position="770"/>
    </location>
</feature>
<evidence type="ECO:0000256" key="5">
    <source>
        <dbReference type="ARBA" id="ARBA00023136"/>
    </source>
</evidence>
<organism evidence="9 10">
    <name type="scientific">Scardovia inopinata F0304</name>
    <dbReference type="NCBI Taxonomy" id="641146"/>
    <lineage>
        <taxon>Bacteria</taxon>
        <taxon>Bacillati</taxon>
        <taxon>Actinomycetota</taxon>
        <taxon>Actinomycetes</taxon>
        <taxon>Bifidobacteriales</taxon>
        <taxon>Bifidobacteriaceae</taxon>
        <taxon>Scardovia</taxon>
    </lineage>
</organism>
<evidence type="ECO:0000256" key="3">
    <source>
        <dbReference type="ARBA" id="ARBA00022692"/>
    </source>
</evidence>
<evidence type="ECO:0000256" key="4">
    <source>
        <dbReference type="ARBA" id="ARBA00022989"/>
    </source>
</evidence>
<evidence type="ECO:0000256" key="7">
    <source>
        <dbReference type="SAM" id="Phobius"/>
    </source>
</evidence>
<feature type="domain" description="ABC3 transporter permease C-terminal" evidence="8">
    <location>
        <begin position="749"/>
        <end position="866"/>
    </location>
</feature>
<evidence type="ECO:0000256" key="2">
    <source>
        <dbReference type="ARBA" id="ARBA00022475"/>
    </source>
</evidence>
<keyword evidence="10" id="KW-1185">Reference proteome</keyword>
<feature type="transmembrane region" description="Helical" evidence="7">
    <location>
        <begin position="508"/>
        <end position="530"/>
    </location>
</feature>
<dbReference type="PANTHER" id="PTHR30572">
    <property type="entry name" value="MEMBRANE COMPONENT OF TRANSPORTER-RELATED"/>
    <property type="match status" value="1"/>
</dbReference>
<evidence type="ECO:0000259" key="8">
    <source>
        <dbReference type="Pfam" id="PF02687"/>
    </source>
</evidence>
<dbReference type="InterPro" id="IPR003838">
    <property type="entry name" value="ABC3_permease_C"/>
</dbReference>
<keyword evidence="5 7" id="KW-0472">Membrane</keyword>
<protein>
    <recommendedName>
        <fullName evidence="8">ABC3 transporter permease C-terminal domain-containing protein</fullName>
    </recommendedName>
</protein>
<dbReference type="eggNOG" id="COG4591">
    <property type="taxonomic scope" value="Bacteria"/>
</dbReference>